<reference evidence="1 2" key="1">
    <citation type="submission" date="2017-08" db="EMBL/GenBank/DDBJ databases">
        <title>Genomic and metabolic characterisation of spoilage-associated Pseudomonas species.</title>
        <authorList>
            <person name="Stanborough T."/>
            <person name="Fegan N."/>
            <person name="Powell S.M."/>
            <person name="Singh T."/>
            <person name="Tamplin M.L."/>
            <person name="Chandry P.S."/>
        </authorList>
    </citation>
    <scope>NUCLEOTIDE SEQUENCE [LARGE SCALE GENOMIC DNA]</scope>
    <source>
        <strain evidence="1 2">L1802</strain>
    </source>
</reference>
<accession>A0A266NDN6</accession>
<dbReference type="EMBL" id="NQKI01000010">
    <property type="protein sequence ID" value="OZY59885.1"/>
    <property type="molecule type" value="Genomic_DNA"/>
</dbReference>
<dbReference type="AlphaFoldDB" id="A0A266NDN6"/>
<organism evidence="1 2">
    <name type="scientific">Pseudomonas lundensis</name>
    <dbReference type="NCBI Taxonomy" id="86185"/>
    <lineage>
        <taxon>Bacteria</taxon>
        <taxon>Pseudomonadati</taxon>
        <taxon>Pseudomonadota</taxon>
        <taxon>Gammaproteobacteria</taxon>
        <taxon>Pseudomonadales</taxon>
        <taxon>Pseudomonadaceae</taxon>
        <taxon>Pseudomonas</taxon>
    </lineage>
</organism>
<dbReference type="Proteomes" id="UP000215788">
    <property type="component" value="Unassembled WGS sequence"/>
</dbReference>
<evidence type="ECO:0000313" key="2">
    <source>
        <dbReference type="Proteomes" id="UP000215788"/>
    </source>
</evidence>
<dbReference type="OrthoDB" id="9131032at2"/>
<name>A0A266NDN6_9PSED</name>
<sequence>MNMSQKPDSRTRDSLAPTMADMLTVSLQESKALINSVTLYEASKLLGAFSTSVVDYGKSARKWRAHTLSRLPIDCWKCADGFFYVEPLKEASLKYMSATAPEDADASAWNQLENRRALHKALVEVLPADMRQTYAEMLEWTQIEPQSQTQPVLEDMALARTVYALDHLFYREYAACEDELRRQENFPERDSIPFEWMGWLADKAVQKVNAHLFIWGALPLPWLDKDLPEDDPVDVPTPCQPPHKPEGELTLELLCNVVGNRALLESARIGDLAEAAARVSVDLLSALNRQQVVNIPELRSCDDLRDTLKQWFGDQGVLAHEPGFEMPLKGDNLEVVLYHTFEVQQHYVKTRGSIAPDSHRNPENSFMFALAMVACFYGRISLDKEFSGSTYPTYAVFPAQNKQQGLAYRFKPLAPHARELIKSIYGQIFFANTGWEIRAEAITTYAEGLALKRSCLQELTFNTFKRTAPHLLLKLHQAFSRMAERKKADCLQGLPQGSSPPSEMACIQLAIDDLFA</sequence>
<gene>
    <name evidence="1" type="ORF">CJF39_08875</name>
</gene>
<comment type="caution">
    <text evidence="1">The sequence shown here is derived from an EMBL/GenBank/DDBJ whole genome shotgun (WGS) entry which is preliminary data.</text>
</comment>
<proteinExistence type="predicted"/>
<dbReference type="RefSeq" id="WP_141232176.1">
    <property type="nucleotide sequence ID" value="NZ_NQKI01000010.1"/>
</dbReference>
<protein>
    <submittedName>
        <fullName evidence="1">Uncharacterized protein</fullName>
    </submittedName>
</protein>
<evidence type="ECO:0000313" key="1">
    <source>
        <dbReference type="EMBL" id="OZY59885.1"/>
    </source>
</evidence>